<organism evidence="1">
    <name type="scientific">Agromyces sp. G08B096</name>
    <dbReference type="NCBI Taxonomy" id="3156399"/>
    <lineage>
        <taxon>Bacteria</taxon>
        <taxon>Bacillati</taxon>
        <taxon>Actinomycetota</taxon>
        <taxon>Actinomycetes</taxon>
        <taxon>Micrococcales</taxon>
        <taxon>Microbacteriaceae</taxon>
        <taxon>Agromyces</taxon>
    </lineage>
</organism>
<dbReference type="EMBL" id="CP158374">
    <property type="protein sequence ID" value="XBX81991.1"/>
    <property type="molecule type" value="Genomic_DNA"/>
</dbReference>
<reference evidence="1" key="1">
    <citation type="submission" date="2024-05" db="EMBL/GenBank/DDBJ databases">
        <authorList>
            <person name="Yu L."/>
        </authorList>
    </citation>
    <scope>NUCLEOTIDE SEQUENCE</scope>
    <source>
        <strain evidence="1">G08B096</strain>
    </source>
</reference>
<evidence type="ECO:0000313" key="1">
    <source>
        <dbReference type="EMBL" id="XBX81991.1"/>
    </source>
</evidence>
<protein>
    <submittedName>
        <fullName evidence="1">Uncharacterized protein</fullName>
    </submittedName>
</protein>
<proteinExistence type="predicted"/>
<dbReference type="RefSeq" id="WP_350348012.1">
    <property type="nucleotide sequence ID" value="NZ_CP158374.1"/>
</dbReference>
<accession>A0AAU7W7P4</accession>
<sequence length="164" mass="17206">MITERPLFEKVDIQALEGAAWVTYIADATGVTIRRGGSRDGLGVKTDVGLCTFTLRDAQDPLAGGTFVPGQAVRVMAEAGPLFTGRIVDIASAYPINKGTGALRAVVTVTASDAVQVHAATPRYGVQIAEGFETFESRVNRLSGSAQAPVEVPPVGAPREVYAF</sequence>
<name>A0AAU7W7P4_9MICO</name>
<dbReference type="AlphaFoldDB" id="A0AAU7W7P4"/>
<gene>
    <name evidence="1" type="ORF">ABIQ69_15440</name>
</gene>